<gene>
    <name evidence="1" type="ORF">LTS18_014208</name>
</gene>
<organism evidence="1 2">
    <name type="scientific">Coniosporium uncinatum</name>
    <dbReference type="NCBI Taxonomy" id="93489"/>
    <lineage>
        <taxon>Eukaryota</taxon>
        <taxon>Fungi</taxon>
        <taxon>Dikarya</taxon>
        <taxon>Ascomycota</taxon>
        <taxon>Pezizomycotina</taxon>
        <taxon>Dothideomycetes</taxon>
        <taxon>Dothideomycetes incertae sedis</taxon>
        <taxon>Coniosporium</taxon>
    </lineage>
</organism>
<protein>
    <submittedName>
        <fullName evidence="1">Uncharacterized protein</fullName>
    </submittedName>
</protein>
<dbReference type="EMBL" id="JAWDJW010010835">
    <property type="protein sequence ID" value="KAK3045255.1"/>
    <property type="molecule type" value="Genomic_DNA"/>
</dbReference>
<evidence type="ECO:0000313" key="1">
    <source>
        <dbReference type="EMBL" id="KAK3045255.1"/>
    </source>
</evidence>
<sequence>MKRRSSQVAVLAASPSARISPQARQSYLALYSIRRSLTTTVKRRQDERSSGHFRRSDFGSQPFTGVYEPGQPTAGPLGGSSVIGAPRITPSTLKQYLDQYVVGQDHAKKVLCRSVYNHYVRVRELDRQDEEAEEMQAQENRRQMSHRHPVEGEIVQLARGKPHRLLRTLREDEFPGQIPTVDLFPHEPRHEGPVGTAPLEDSSTLQIEKSNVLLLGPSGVGKTLMAKTLARVLEVPFSMSDCTPLTQAGYIGEDADVVIQRLLVASNYDVDKAERGIVCLDEMDKIATARVSHGKDVSGEGVQQALLKIIEGTTLQIQAKQERGGTSSRGPGSNTQGPGGFSQNPLGGGQSPSGKNEVFTVRTDNILFICA</sequence>
<proteinExistence type="predicted"/>
<accession>A0ACC3CVG0</accession>
<name>A0ACC3CVG0_9PEZI</name>
<feature type="non-terminal residue" evidence="1">
    <location>
        <position position="371"/>
    </location>
</feature>
<dbReference type="Proteomes" id="UP001186974">
    <property type="component" value="Unassembled WGS sequence"/>
</dbReference>
<reference evidence="1" key="1">
    <citation type="submission" date="2024-09" db="EMBL/GenBank/DDBJ databases">
        <title>Black Yeasts Isolated from many extreme environments.</title>
        <authorList>
            <person name="Coleine C."/>
            <person name="Stajich J.E."/>
            <person name="Selbmann L."/>
        </authorList>
    </citation>
    <scope>NUCLEOTIDE SEQUENCE</scope>
    <source>
        <strain evidence="1">CCFEE 5737</strain>
    </source>
</reference>
<keyword evidence="2" id="KW-1185">Reference proteome</keyword>
<evidence type="ECO:0000313" key="2">
    <source>
        <dbReference type="Proteomes" id="UP001186974"/>
    </source>
</evidence>
<comment type="caution">
    <text evidence="1">The sequence shown here is derived from an EMBL/GenBank/DDBJ whole genome shotgun (WGS) entry which is preliminary data.</text>
</comment>